<name>A0A929A012_LEPEC</name>
<evidence type="ECO:0000259" key="1">
    <source>
        <dbReference type="Pfam" id="PF02625"/>
    </source>
</evidence>
<proteinExistence type="predicted"/>
<dbReference type="Proteomes" id="UP000615026">
    <property type="component" value="Unassembled WGS sequence"/>
</dbReference>
<comment type="caution">
    <text evidence="2">The sequence shown here is derived from an EMBL/GenBank/DDBJ whole genome shotgun (WGS) entry which is preliminary data.</text>
</comment>
<gene>
    <name evidence="2" type="ORF">IQ260_28275</name>
</gene>
<sequence length="173" mass="18553">MIQTTISPKTSSLDLFSCLLEQLSQGPVVLAIVTATQGQVASQVGDKLLVWGDAQSAGSLTEHTVKATVIAQAFEVLKTGLAQRMVIDPGDNMFAVSSDPAANTSINQVHVWLTRWQGEDAIATAQATLSALKTPQPCRLMVPLVTGQFPHIIDRDSPSLRNLQGQDAYIEEL</sequence>
<accession>A0A929A012</accession>
<dbReference type="AlphaFoldDB" id="A0A929A012"/>
<protein>
    <submittedName>
        <fullName evidence="2">XdhC family protein</fullName>
    </submittedName>
</protein>
<organism evidence="2 3">
    <name type="scientific">Leptolyngbya cf. ectocarpi LEGE 11479</name>
    <dbReference type="NCBI Taxonomy" id="1828722"/>
    <lineage>
        <taxon>Bacteria</taxon>
        <taxon>Bacillati</taxon>
        <taxon>Cyanobacteriota</taxon>
        <taxon>Cyanophyceae</taxon>
        <taxon>Leptolyngbyales</taxon>
        <taxon>Leptolyngbyaceae</taxon>
        <taxon>Leptolyngbya group</taxon>
        <taxon>Leptolyngbya</taxon>
    </lineage>
</organism>
<keyword evidence="3" id="KW-1185">Reference proteome</keyword>
<dbReference type="InterPro" id="IPR003777">
    <property type="entry name" value="XdhC_CoxI"/>
</dbReference>
<evidence type="ECO:0000313" key="3">
    <source>
        <dbReference type="Proteomes" id="UP000615026"/>
    </source>
</evidence>
<dbReference type="RefSeq" id="WP_193996406.1">
    <property type="nucleotide sequence ID" value="NZ_JADEXP010000459.1"/>
</dbReference>
<evidence type="ECO:0000313" key="2">
    <source>
        <dbReference type="EMBL" id="MBE9070546.1"/>
    </source>
</evidence>
<dbReference type="Pfam" id="PF02625">
    <property type="entry name" value="XdhC_CoxI"/>
    <property type="match status" value="1"/>
</dbReference>
<reference evidence="2" key="1">
    <citation type="submission" date="2020-10" db="EMBL/GenBank/DDBJ databases">
        <authorList>
            <person name="Castelo-Branco R."/>
            <person name="Eusebio N."/>
            <person name="Adriana R."/>
            <person name="Vieira A."/>
            <person name="Brugerolle De Fraissinette N."/>
            <person name="Rezende De Castro R."/>
            <person name="Schneider M.P."/>
            <person name="Vasconcelos V."/>
            <person name="Leao P.N."/>
        </authorList>
    </citation>
    <scope>NUCLEOTIDE SEQUENCE</scope>
    <source>
        <strain evidence="2">LEGE 11479</strain>
    </source>
</reference>
<dbReference type="EMBL" id="JADEXP010000459">
    <property type="protein sequence ID" value="MBE9070546.1"/>
    <property type="molecule type" value="Genomic_DNA"/>
</dbReference>
<feature type="domain" description="XdhC- CoxI" evidence="1">
    <location>
        <begin position="25"/>
        <end position="83"/>
    </location>
</feature>